<evidence type="ECO:0000313" key="1">
    <source>
        <dbReference type="EMBL" id="BAE23886.1"/>
    </source>
</evidence>
<dbReference type="HOGENOM" id="CLU_1991908_0_0_1"/>
<reference evidence="1" key="1">
    <citation type="journal article" date="1999" name="Methods Enzymol.">
        <title>High-efficiency full-length cDNA cloning.</title>
        <authorList>
            <person name="Carninci P."/>
            <person name="Hayashizaki Y."/>
        </authorList>
    </citation>
    <scope>NUCLEOTIDE SEQUENCE</scope>
    <source>
        <strain evidence="1">C57BL/6J</strain>
        <tissue evidence="1">Cerebellum</tissue>
    </source>
</reference>
<name>Q3UTU4_MOUSE</name>
<reference evidence="1" key="5">
    <citation type="journal article" date="2002" name="Nature">
        <title>Analysis of the mouse transcriptome based on functional annotation of 60,770 full-length cDNAs.</title>
        <authorList>
            <consortium name="The FANTOM Consortium and the RIKEN Genome Exploration Research Group Phase I and II Team"/>
        </authorList>
    </citation>
    <scope>NUCLEOTIDE SEQUENCE</scope>
    <source>
        <strain evidence="1">C57BL/6J</strain>
        <tissue evidence="1">Cerebellum</tissue>
    </source>
</reference>
<gene>
    <name evidence="2" type="primary">Gm6471</name>
    <name evidence="2" type="synonym">EG624121</name>
</gene>
<proteinExistence type="evidence at transcript level"/>
<dbReference type="EMBL" id="AK139090">
    <property type="protein sequence ID" value="BAE23886.1"/>
    <property type="molecule type" value="mRNA"/>
</dbReference>
<accession>Q3UTU4</accession>
<organism evidence="1">
    <name type="scientific">Mus musculus</name>
    <name type="common">Mouse</name>
    <dbReference type="NCBI Taxonomy" id="10090"/>
    <lineage>
        <taxon>Eukaryota</taxon>
        <taxon>Metazoa</taxon>
        <taxon>Chordata</taxon>
        <taxon>Craniata</taxon>
        <taxon>Vertebrata</taxon>
        <taxon>Euteleostomi</taxon>
        <taxon>Mammalia</taxon>
        <taxon>Eutheria</taxon>
        <taxon>Euarchontoglires</taxon>
        <taxon>Glires</taxon>
        <taxon>Rodentia</taxon>
        <taxon>Myomorpha</taxon>
        <taxon>Muroidea</taxon>
        <taxon>Muridae</taxon>
        <taxon>Murinae</taxon>
        <taxon>Mus</taxon>
        <taxon>Mus</taxon>
    </lineage>
</organism>
<evidence type="ECO:0000313" key="2">
    <source>
        <dbReference type="MGI" id="MGI:3648397"/>
    </source>
</evidence>
<reference evidence="1" key="7">
    <citation type="journal article" date="2005" name="Science">
        <title>The Transcriptional Landscape of the Mammalian Genome.</title>
        <authorList>
            <consortium name="The FANTOM Consortium"/>
            <consortium name="Riken Genome Exploration Research Group and Genome Science Group (Genome Network Project Core Group)"/>
        </authorList>
    </citation>
    <scope>NUCLEOTIDE SEQUENCE</scope>
    <source>
        <strain evidence="1">C57BL/6J</strain>
        <tissue evidence="1">Cerebellum</tissue>
    </source>
</reference>
<dbReference type="AlphaFoldDB" id="Q3UTU4"/>
<sequence length="125" mass="13694">MEMEERQSKNRGLPGMVCGLSKLTSSVFYILDWVVNNKNNMGGVNCRRTCSICTSEPSMSQSQAGCSASSLYSRSGCPLSCLDVGDMRKQALESLLRQRSPDQHAVPVAFRSRCRTLNSSHAMPA</sequence>
<protein>
    <submittedName>
        <fullName evidence="1">Uncharacterized protein</fullName>
    </submittedName>
</protein>
<reference evidence="1" key="6">
    <citation type="submission" date="2004-03" db="EMBL/GenBank/DDBJ databases">
        <authorList>
            <person name="Arakawa T."/>
            <person name="Carninci P."/>
            <person name="Fukuda S."/>
            <person name="Hashizume W."/>
            <person name="Hayashida K."/>
            <person name="Hori F."/>
            <person name="Iida J."/>
            <person name="Imamura K."/>
            <person name="Imotani K."/>
            <person name="Itoh M."/>
            <person name="Kanagawa S."/>
            <person name="Kawai J."/>
            <person name="Kojima M."/>
            <person name="Konno H."/>
            <person name="Murata M."/>
            <person name="Nakamura M."/>
            <person name="Ninomiya N."/>
            <person name="Nishiyori H."/>
            <person name="Nomura K."/>
            <person name="Ohno M."/>
            <person name="Sakazume N."/>
            <person name="Sano H."/>
            <person name="Sasaki D."/>
            <person name="Shibata K."/>
            <person name="Shiraki T."/>
            <person name="Tagami M."/>
            <person name="Tagami Y."/>
            <person name="Waki K."/>
            <person name="Watahiki A."/>
            <person name="Muramatsu M."/>
            <person name="Hayashizaki Y."/>
        </authorList>
    </citation>
    <scope>NUCLEOTIDE SEQUENCE</scope>
    <source>
        <strain evidence="1">C57BL/6J</strain>
        <tissue evidence="1">Cerebellum</tissue>
    </source>
</reference>
<dbReference type="MGI" id="MGI:3648397">
    <property type="gene designation" value="Gm6471"/>
</dbReference>
<reference evidence="1" key="3">
    <citation type="journal article" date="2000" name="Genome Res.">
        <title>RIKEN integrated sequence analysis (RISA) system--384-format sequencing pipeline with 384 multicapillary sequencer.</title>
        <authorList>
            <person name="Shibata K."/>
            <person name="Itoh M."/>
            <person name="Aizawa K."/>
            <person name="Nagaoka S."/>
            <person name="Sasaki N."/>
            <person name="Carninci P."/>
            <person name="Konno H."/>
            <person name="Akiyama J."/>
            <person name="Nishi K."/>
            <person name="Kitsunai T."/>
            <person name="Tashiro H."/>
            <person name="Itoh M."/>
            <person name="Sumi N."/>
            <person name="Ishii Y."/>
            <person name="Nakamura S."/>
            <person name="Hazama M."/>
            <person name="Nishine T."/>
            <person name="Harada A."/>
            <person name="Yamamoto R."/>
            <person name="Matsumoto H."/>
            <person name="Sakaguchi S."/>
            <person name="Ikegami T."/>
            <person name="Kashiwagi K."/>
            <person name="Fujiwake S."/>
            <person name="Inoue K."/>
            <person name="Togawa Y."/>
            <person name="Izawa M."/>
            <person name="Ohara E."/>
            <person name="Watahiki M."/>
            <person name="Yoneda Y."/>
            <person name="Ishikawa T."/>
            <person name="Ozawa K."/>
            <person name="Tanaka T."/>
            <person name="Matsuura S."/>
            <person name="Kawai J."/>
            <person name="Okazaki Y."/>
            <person name="Muramatsu M."/>
            <person name="Inoue Y."/>
            <person name="Kira A."/>
            <person name="Hayashizaki Y."/>
        </authorList>
    </citation>
    <scope>NUCLEOTIDE SEQUENCE</scope>
    <source>
        <strain evidence="1">C57BL/6J</strain>
        <tissue evidence="1">Cerebellum</tissue>
    </source>
</reference>
<reference evidence="1" key="8">
    <citation type="journal article" date="2005" name="Science">
        <title>Antisense Transcription in the Mammalian Transcriptome.</title>
        <authorList>
            <consortium name="RIKEN Genome Exploration Research Group and Genome Science Group (Genome Network Project Core Group) and the FANTOM Consortium"/>
        </authorList>
    </citation>
    <scope>NUCLEOTIDE SEQUENCE</scope>
    <source>
        <strain evidence="1">C57BL/6J</strain>
        <tissue evidence="1">Cerebellum</tissue>
    </source>
</reference>
<reference evidence="1" key="4">
    <citation type="journal article" date="2001" name="Nature">
        <title>Functional annotation of a full-length mouse cDNA collection.</title>
        <authorList>
            <consortium name="The RIKEN Genome Exploration Research Group Phase II Team and the FANTOM Consortium"/>
        </authorList>
    </citation>
    <scope>NUCLEOTIDE SEQUENCE</scope>
    <source>
        <strain evidence="1">C57BL/6J</strain>
        <tissue evidence="1">Cerebellum</tissue>
    </source>
</reference>
<dbReference type="AGR" id="MGI:3648397"/>
<reference evidence="1" key="2">
    <citation type="journal article" date="2000" name="Genome Res.">
        <title>Normalization and subtraction of cap-trapper-selected cDNAs to prepare full-length cDNA libraries for rapid discovery of new genes.</title>
        <authorList>
            <person name="Carninci P."/>
            <person name="Shibata Y."/>
            <person name="Hayatsu N."/>
            <person name="Sugahara Y."/>
            <person name="Shibata K."/>
            <person name="Itoh M."/>
            <person name="Konno H."/>
            <person name="Okazaki Y."/>
            <person name="Muramatsu M."/>
            <person name="Hayashizaki Y."/>
        </authorList>
    </citation>
    <scope>NUCLEOTIDE SEQUENCE</scope>
    <source>
        <strain evidence="1">C57BL/6J</strain>
        <tissue evidence="1">Cerebellum</tissue>
    </source>
</reference>